<dbReference type="KEGG" id="mgot:MgSA37_01351"/>
<dbReference type="PANTHER" id="PTHR30489:SF0">
    <property type="entry name" value="LIPOPROTEIN-RELEASING SYSTEM TRANSMEMBRANE PROTEIN LOLE"/>
    <property type="match status" value="1"/>
</dbReference>
<keyword evidence="9" id="KW-0547">Nucleotide-binding</keyword>
<feature type="domain" description="ABC3 transporter permease C-terminal" evidence="7">
    <location>
        <begin position="268"/>
        <end position="397"/>
    </location>
</feature>
<evidence type="ECO:0000259" key="8">
    <source>
        <dbReference type="Pfam" id="PF12704"/>
    </source>
</evidence>
<dbReference type="EMBL" id="AP017313">
    <property type="protein sequence ID" value="BAU53184.1"/>
    <property type="molecule type" value="Genomic_DNA"/>
</dbReference>
<dbReference type="Pfam" id="PF02687">
    <property type="entry name" value="FtsX"/>
    <property type="match status" value="1"/>
</dbReference>
<evidence type="ECO:0000313" key="9">
    <source>
        <dbReference type="EMBL" id="BAU53184.1"/>
    </source>
</evidence>
<dbReference type="GO" id="GO:0016787">
    <property type="term" value="F:hydrolase activity"/>
    <property type="evidence" value="ECO:0007669"/>
    <property type="project" value="UniProtKB-KW"/>
</dbReference>
<name>A0A0X8X3Z2_9SPHI</name>
<evidence type="ECO:0000256" key="5">
    <source>
        <dbReference type="ARBA" id="ARBA00022989"/>
    </source>
</evidence>
<dbReference type="GO" id="GO:0005524">
    <property type="term" value="F:ATP binding"/>
    <property type="evidence" value="ECO:0007669"/>
    <property type="project" value="UniProtKB-KW"/>
</dbReference>
<organism evidence="9 10">
    <name type="scientific">Mucilaginibacter gotjawali</name>
    <dbReference type="NCBI Taxonomy" id="1550579"/>
    <lineage>
        <taxon>Bacteria</taxon>
        <taxon>Pseudomonadati</taxon>
        <taxon>Bacteroidota</taxon>
        <taxon>Sphingobacteriia</taxon>
        <taxon>Sphingobacteriales</taxon>
        <taxon>Sphingobacteriaceae</taxon>
        <taxon>Mucilaginibacter</taxon>
    </lineage>
</organism>
<dbReference type="Proteomes" id="UP000218263">
    <property type="component" value="Chromosome"/>
</dbReference>
<keyword evidence="3" id="KW-1003">Cell membrane</keyword>
<evidence type="ECO:0000256" key="3">
    <source>
        <dbReference type="ARBA" id="ARBA00022475"/>
    </source>
</evidence>
<dbReference type="PANTHER" id="PTHR30489">
    <property type="entry name" value="LIPOPROTEIN-RELEASING SYSTEM TRANSMEMBRANE PROTEIN LOLE"/>
    <property type="match status" value="1"/>
</dbReference>
<feature type="domain" description="MacB-like periplasmic core" evidence="8">
    <location>
        <begin position="17"/>
        <end position="232"/>
    </location>
</feature>
<dbReference type="AlphaFoldDB" id="A0A0X8X3Z2"/>
<gene>
    <name evidence="9" type="primary">macB_5</name>
    <name evidence="9" type="ORF">MgSA37_01351</name>
</gene>
<evidence type="ECO:0000256" key="2">
    <source>
        <dbReference type="ARBA" id="ARBA00005236"/>
    </source>
</evidence>
<reference evidence="9 10" key="1">
    <citation type="submission" date="2015-12" db="EMBL/GenBank/DDBJ databases">
        <title>Genome sequence of Mucilaginibacter gotjawali.</title>
        <authorList>
            <person name="Lee J.S."/>
            <person name="Lee K.C."/>
            <person name="Kim K.K."/>
            <person name="Lee B.W."/>
        </authorList>
    </citation>
    <scope>NUCLEOTIDE SEQUENCE [LARGE SCALE GENOMIC DNA]</scope>
    <source>
        <strain evidence="9 10">SA3-7</strain>
    </source>
</reference>
<accession>A0A0X8X3Z2</accession>
<keyword evidence="9" id="KW-0067">ATP-binding</keyword>
<evidence type="ECO:0000313" key="10">
    <source>
        <dbReference type="Proteomes" id="UP000218263"/>
    </source>
</evidence>
<evidence type="ECO:0000256" key="1">
    <source>
        <dbReference type="ARBA" id="ARBA00004651"/>
    </source>
</evidence>
<keyword evidence="4" id="KW-0812">Transmembrane</keyword>
<dbReference type="InterPro" id="IPR003838">
    <property type="entry name" value="ABC3_permease_C"/>
</dbReference>
<dbReference type="InterPro" id="IPR025857">
    <property type="entry name" value="MacB_PCD"/>
</dbReference>
<evidence type="ECO:0000256" key="4">
    <source>
        <dbReference type="ARBA" id="ARBA00022692"/>
    </source>
</evidence>
<dbReference type="RefSeq" id="WP_096350576.1">
    <property type="nucleotide sequence ID" value="NZ_AP017313.1"/>
</dbReference>
<dbReference type="GO" id="GO:0098797">
    <property type="term" value="C:plasma membrane protein complex"/>
    <property type="evidence" value="ECO:0007669"/>
    <property type="project" value="TreeGrafter"/>
</dbReference>
<protein>
    <submittedName>
        <fullName evidence="9">Macrolide export ATP-binding/permease protein MacB</fullName>
        <ecNumber evidence="9">3.6.3.-</ecNumber>
    </submittedName>
</protein>
<dbReference type="GO" id="GO:0044874">
    <property type="term" value="P:lipoprotein localization to outer membrane"/>
    <property type="evidence" value="ECO:0007669"/>
    <property type="project" value="TreeGrafter"/>
</dbReference>
<proteinExistence type="inferred from homology"/>
<sequence>MLFKIAWRNIWRNRTRSLVVIASVAVGLFAGMFMMAFFEGLAKQEIDSTVETQLSHIQLHNPRFNDDKEVIYTIANGQAVVANIKKNRDVKAVSGRLITTGMISSSSTASGVEIHGIIPADEKAVSSISKDLIEGAYFSGLKKNEIVIGKKLAEKLEVRLHNKIVLTFQSKTGELTAGSFRIGGIYRSRNSSFDETTVFTTLDDLAPLLGTGDGIHEIALILKDGQRAASVVMVFKKEYPNLLVQTWQELSPEMALLMNLVDQSMYYVIGVILLALMFGIINTMLMAVLERQREFGMLMAIGMNKPRVFFMILFESVMLTCGGIPAGILLTVTSVGYLAKHGIDLSAFSQALSQFGFSNIVYPELEQSSFVPVILMTAFTAVLSAIYPAIKALRFKPAEAIHKI</sequence>
<comment type="subcellular location">
    <subcellularLocation>
        <location evidence="1">Cell membrane</location>
        <topology evidence="1">Multi-pass membrane protein</topology>
    </subcellularLocation>
</comment>
<dbReference type="Pfam" id="PF12704">
    <property type="entry name" value="MacB_PCD"/>
    <property type="match status" value="1"/>
</dbReference>
<comment type="similarity">
    <text evidence="2">Belongs to the ABC-4 integral membrane protein family. LolC/E subfamily.</text>
</comment>
<evidence type="ECO:0000256" key="6">
    <source>
        <dbReference type="ARBA" id="ARBA00023136"/>
    </source>
</evidence>
<keyword evidence="5" id="KW-1133">Transmembrane helix</keyword>
<keyword evidence="9" id="KW-0378">Hydrolase</keyword>
<keyword evidence="6" id="KW-0472">Membrane</keyword>
<keyword evidence="10" id="KW-1185">Reference proteome</keyword>
<dbReference type="EC" id="3.6.3.-" evidence="9"/>
<dbReference type="InterPro" id="IPR051447">
    <property type="entry name" value="Lipoprotein-release_system"/>
</dbReference>
<evidence type="ECO:0000259" key="7">
    <source>
        <dbReference type="Pfam" id="PF02687"/>
    </source>
</evidence>
<dbReference type="OrthoDB" id="1451596at2"/>